<dbReference type="EMBL" id="KB445793">
    <property type="protein sequence ID" value="EMD39621.1"/>
    <property type="molecule type" value="Genomic_DNA"/>
</dbReference>
<keyword evidence="2" id="KW-0812">Transmembrane</keyword>
<accession>M2RLB1</accession>
<keyword evidence="2" id="KW-1133">Transmembrane helix</keyword>
<sequence>MTDFLCLAATLATIYPFTYSPLGDPGVKEVVIWAFVIGVILILLLAGLFLYIRYPVRLFGHRPAAVDHEATLGQLLGTRRQMTRWRRLFGTASANNIQRDGVRLAGLPPTRVANTGNIDASLPDIPAPPYSPTATSLSTDFGPPSDTLHPSPYETDADLSSNPASTGSG</sequence>
<evidence type="ECO:0000256" key="1">
    <source>
        <dbReference type="SAM" id="MobiDB-lite"/>
    </source>
</evidence>
<feature type="transmembrane region" description="Helical" evidence="2">
    <location>
        <begin position="32"/>
        <end position="52"/>
    </location>
</feature>
<proteinExistence type="predicted"/>
<feature type="compositionally biased region" description="Polar residues" evidence="1">
    <location>
        <begin position="158"/>
        <end position="169"/>
    </location>
</feature>
<keyword evidence="2" id="KW-0472">Membrane</keyword>
<name>M2RLB1_CERS8</name>
<evidence type="ECO:0000313" key="4">
    <source>
        <dbReference type="Proteomes" id="UP000016930"/>
    </source>
</evidence>
<organism evidence="3 4">
    <name type="scientific">Ceriporiopsis subvermispora (strain B)</name>
    <name type="common">White-rot fungus</name>
    <name type="synonym">Gelatoporia subvermispora</name>
    <dbReference type="NCBI Taxonomy" id="914234"/>
    <lineage>
        <taxon>Eukaryota</taxon>
        <taxon>Fungi</taxon>
        <taxon>Dikarya</taxon>
        <taxon>Basidiomycota</taxon>
        <taxon>Agaricomycotina</taxon>
        <taxon>Agaricomycetes</taxon>
        <taxon>Polyporales</taxon>
        <taxon>Gelatoporiaceae</taxon>
        <taxon>Gelatoporia</taxon>
    </lineage>
</organism>
<evidence type="ECO:0000313" key="3">
    <source>
        <dbReference type="EMBL" id="EMD39621.1"/>
    </source>
</evidence>
<feature type="region of interest" description="Disordered" evidence="1">
    <location>
        <begin position="117"/>
        <end position="169"/>
    </location>
</feature>
<dbReference type="HOGENOM" id="CLU_1578329_0_0_1"/>
<evidence type="ECO:0000256" key="2">
    <source>
        <dbReference type="SAM" id="Phobius"/>
    </source>
</evidence>
<dbReference type="Proteomes" id="UP000016930">
    <property type="component" value="Unassembled WGS sequence"/>
</dbReference>
<dbReference type="AlphaFoldDB" id="M2RLB1"/>
<keyword evidence="4" id="KW-1185">Reference proteome</keyword>
<protein>
    <submittedName>
        <fullName evidence="3">Uncharacterized protein</fullName>
    </submittedName>
</protein>
<reference evidence="3 4" key="1">
    <citation type="journal article" date="2012" name="Proc. Natl. Acad. Sci. U.S.A.">
        <title>Comparative genomics of Ceriporiopsis subvermispora and Phanerochaete chrysosporium provide insight into selective ligninolysis.</title>
        <authorList>
            <person name="Fernandez-Fueyo E."/>
            <person name="Ruiz-Duenas F.J."/>
            <person name="Ferreira P."/>
            <person name="Floudas D."/>
            <person name="Hibbett D.S."/>
            <person name="Canessa P."/>
            <person name="Larrondo L.F."/>
            <person name="James T.Y."/>
            <person name="Seelenfreund D."/>
            <person name="Lobos S."/>
            <person name="Polanco R."/>
            <person name="Tello M."/>
            <person name="Honda Y."/>
            <person name="Watanabe T."/>
            <person name="Watanabe T."/>
            <person name="Ryu J.S."/>
            <person name="Kubicek C.P."/>
            <person name="Schmoll M."/>
            <person name="Gaskell J."/>
            <person name="Hammel K.E."/>
            <person name="St John F.J."/>
            <person name="Vanden Wymelenberg A."/>
            <person name="Sabat G."/>
            <person name="Splinter BonDurant S."/>
            <person name="Syed K."/>
            <person name="Yadav J.S."/>
            <person name="Doddapaneni H."/>
            <person name="Subramanian V."/>
            <person name="Lavin J.L."/>
            <person name="Oguiza J.A."/>
            <person name="Perez G."/>
            <person name="Pisabarro A.G."/>
            <person name="Ramirez L."/>
            <person name="Santoyo F."/>
            <person name="Master E."/>
            <person name="Coutinho P.M."/>
            <person name="Henrissat B."/>
            <person name="Lombard V."/>
            <person name="Magnuson J.K."/>
            <person name="Kuees U."/>
            <person name="Hori C."/>
            <person name="Igarashi K."/>
            <person name="Samejima M."/>
            <person name="Held B.W."/>
            <person name="Barry K.W."/>
            <person name="LaButti K.M."/>
            <person name="Lapidus A."/>
            <person name="Lindquist E.A."/>
            <person name="Lucas S.M."/>
            <person name="Riley R."/>
            <person name="Salamov A.A."/>
            <person name="Hoffmeister D."/>
            <person name="Schwenk D."/>
            <person name="Hadar Y."/>
            <person name="Yarden O."/>
            <person name="de Vries R.P."/>
            <person name="Wiebenga A."/>
            <person name="Stenlid J."/>
            <person name="Eastwood D."/>
            <person name="Grigoriev I.V."/>
            <person name="Berka R.M."/>
            <person name="Blanchette R.A."/>
            <person name="Kersten P."/>
            <person name="Martinez A.T."/>
            <person name="Vicuna R."/>
            <person name="Cullen D."/>
        </authorList>
    </citation>
    <scope>NUCLEOTIDE SEQUENCE [LARGE SCALE GENOMIC DNA]</scope>
    <source>
        <strain evidence="3 4">B</strain>
    </source>
</reference>
<gene>
    <name evidence="3" type="ORF">CERSUDRAFT_71508</name>
</gene>